<dbReference type="PIRSF" id="PIRSF002290">
    <property type="entry name" value="Clathrin_H_chain"/>
    <property type="match status" value="1"/>
</dbReference>
<evidence type="ECO:0000256" key="3">
    <source>
        <dbReference type="ARBA" id="ARBA00023136"/>
    </source>
</evidence>
<feature type="repeat" description="CHCR" evidence="7">
    <location>
        <begin position="1270"/>
        <end position="1416"/>
    </location>
</feature>
<evidence type="ECO:0000256" key="7">
    <source>
        <dbReference type="PROSITE-ProRule" id="PRU01006"/>
    </source>
</evidence>
<evidence type="ECO:0000256" key="1">
    <source>
        <dbReference type="ARBA" id="ARBA00009535"/>
    </source>
</evidence>
<protein>
    <recommendedName>
        <fullName evidence="6">Clathrin heavy chain</fullName>
    </recommendedName>
</protein>
<feature type="repeat" description="CHCR" evidence="7">
    <location>
        <begin position="829"/>
        <end position="968"/>
    </location>
</feature>
<dbReference type="SUPFAM" id="SSF48371">
    <property type="entry name" value="ARM repeat"/>
    <property type="match status" value="6"/>
</dbReference>
<feature type="repeat" description="CHCR" evidence="7">
    <location>
        <begin position="1419"/>
        <end position="1562"/>
    </location>
</feature>
<dbReference type="InterPro" id="IPR000547">
    <property type="entry name" value="Clathrin_H-chain/VPS_repeat"/>
</dbReference>
<dbReference type="GO" id="GO:0005198">
    <property type="term" value="F:structural molecule activity"/>
    <property type="evidence" value="ECO:0007669"/>
    <property type="project" value="InterPro"/>
</dbReference>
<dbReference type="InterPro" id="IPR016024">
    <property type="entry name" value="ARM-type_fold"/>
</dbReference>
<evidence type="ECO:0000259" key="8">
    <source>
        <dbReference type="Pfam" id="PF09268"/>
    </source>
</evidence>
<feature type="repeat" description="CHCR" evidence="7">
    <location>
        <begin position="682"/>
        <end position="824"/>
    </location>
</feature>
<dbReference type="GO" id="GO:0030130">
    <property type="term" value="C:clathrin coat of trans-Golgi network vesicle"/>
    <property type="evidence" value="ECO:0007669"/>
    <property type="project" value="InterPro"/>
</dbReference>
<proteinExistence type="inferred from homology"/>
<keyword evidence="2" id="KW-0677">Repeat</keyword>
<dbReference type="SMART" id="SM00299">
    <property type="entry name" value="CLH"/>
    <property type="match status" value="7"/>
</dbReference>
<keyword evidence="4 6" id="KW-0168">Coated pit</keyword>
<dbReference type="GO" id="GO:0070062">
    <property type="term" value="C:extracellular exosome"/>
    <property type="evidence" value="ECO:0007669"/>
    <property type="project" value="TreeGrafter"/>
</dbReference>
<dbReference type="Pfam" id="PF00637">
    <property type="entry name" value="Clathrin"/>
    <property type="match status" value="7"/>
</dbReference>
<name>L5KVR0_PTEAL</name>
<evidence type="ECO:0000256" key="5">
    <source>
        <dbReference type="ARBA" id="ARBA00023329"/>
    </source>
</evidence>
<feature type="repeat" description="CHCR" evidence="7">
    <location>
        <begin position="515"/>
        <end position="679"/>
    </location>
</feature>
<accession>L5KVR0</accession>
<evidence type="ECO:0000256" key="2">
    <source>
        <dbReference type="ARBA" id="ARBA00022737"/>
    </source>
</evidence>
<dbReference type="Pfam" id="PF01394">
    <property type="entry name" value="Clathrin_propel"/>
    <property type="match status" value="4"/>
</dbReference>
<dbReference type="Gene3D" id="1.25.40.10">
    <property type="entry name" value="Tetratricopeptide repeat domain"/>
    <property type="match status" value="4"/>
</dbReference>
<dbReference type="InterPro" id="IPR011990">
    <property type="entry name" value="TPR-like_helical_dom_sf"/>
</dbReference>
<dbReference type="GO" id="GO:0045334">
    <property type="term" value="C:clathrin-coated endocytic vesicle"/>
    <property type="evidence" value="ECO:0007669"/>
    <property type="project" value="TreeGrafter"/>
</dbReference>
<dbReference type="InterPro" id="IPR016341">
    <property type="entry name" value="Clathrin_heavy_chain"/>
</dbReference>
<comment type="similarity">
    <text evidence="1 6">Belongs to the clathrin heavy chain family.</text>
</comment>
<dbReference type="InParanoid" id="L5KVR0"/>
<feature type="repeat" description="CHCR" evidence="7">
    <location>
        <begin position="1124"/>
        <end position="1265"/>
    </location>
</feature>
<keyword evidence="10" id="KW-1185">Reference proteome</keyword>
<dbReference type="InterPro" id="IPR022365">
    <property type="entry name" value="Clathrin_H-chain_propeller_rpt"/>
</dbReference>
<dbReference type="EMBL" id="KB030536">
    <property type="protein sequence ID" value="ELK15544.1"/>
    <property type="molecule type" value="Genomic_DNA"/>
</dbReference>
<evidence type="ECO:0000256" key="4">
    <source>
        <dbReference type="ARBA" id="ARBA00023176"/>
    </source>
</evidence>
<dbReference type="Proteomes" id="UP000010552">
    <property type="component" value="Unassembled WGS sequence"/>
</dbReference>
<organism evidence="9 10">
    <name type="scientific">Pteropus alecto</name>
    <name type="common">Black flying fox</name>
    <dbReference type="NCBI Taxonomy" id="9402"/>
    <lineage>
        <taxon>Eukaryota</taxon>
        <taxon>Metazoa</taxon>
        <taxon>Chordata</taxon>
        <taxon>Craniata</taxon>
        <taxon>Vertebrata</taxon>
        <taxon>Euteleostomi</taxon>
        <taxon>Mammalia</taxon>
        <taxon>Eutheria</taxon>
        <taxon>Laurasiatheria</taxon>
        <taxon>Chiroptera</taxon>
        <taxon>Yinpterochiroptera</taxon>
        <taxon>Pteropodoidea</taxon>
        <taxon>Pteropodidae</taxon>
        <taxon>Pteropodinae</taxon>
        <taxon>Pteropus</taxon>
    </lineage>
</organism>
<dbReference type="STRING" id="9402.L5KVR0"/>
<dbReference type="InterPro" id="IPR016025">
    <property type="entry name" value="Clathrin_H-chain_N"/>
</dbReference>
<dbReference type="Gene3D" id="2.130.10.110">
    <property type="entry name" value="Clathrin heavy-chain terminal domain"/>
    <property type="match status" value="1"/>
</dbReference>
<gene>
    <name evidence="9" type="ORF">PAL_GLEAN10010802</name>
</gene>
<dbReference type="GO" id="GO:0071439">
    <property type="term" value="C:clathrin complex"/>
    <property type="evidence" value="ECO:0007669"/>
    <property type="project" value="InterPro"/>
</dbReference>
<evidence type="ECO:0000256" key="6">
    <source>
        <dbReference type="PIRNR" id="PIRNR002290"/>
    </source>
</evidence>
<dbReference type="PANTHER" id="PTHR10292">
    <property type="entry name" value="CLATHRIN HEAVY CHAIN RELATED"/>
    <property type="match status" value="1"/>
</dbReference>
<comment type="function">
    <text evidence="6">Clathrin is the major protein of the polyhedral coat of coated pits and vesicles.</text>
</comment>
<dbReference type="FunFam" id="1.25.40.730:FF:000001">
    <property type="entry name" value="Clathrin heavy chain"/>
    <property type="match status" value="1"/>
</dbReference>
<dbReference type="PROSITE" id="PS50236">
    <property type="entry name" value="CHCR"/>
    <property type="match status" value="7"/>
</dbReference>
<dbReference type="SUPFAM" id="SSF50989">
    <property type="entry name" value="Clathrin heavy-chain terminal domain"/>
    <property type="match status" value="1"/>
</dbReference>
<dbReference type="Pfam" id="PF13838">
    <property type="entry name" value="Clathrin_H_link"/>
    <property type="match status" value="1"/>
</dbReference>
<keyword evidence="5 6" id="KW-0968">Cytoplasmic vesicle</keyword>
<dbReference type="Pfam" id="PF09268">
    <property type="entry name" value="Clathrin-link"/>
    <property type="match status" value="1"/>
</dbReference>
<dbReference type="GO" id="GO:0006886">
    <property type="term" value="P:intracellular protein transport"/>
    <property type="evidence" value="ECO:0007669"/>
    <property type="project" value="UniProtKB-UniRule"/>
</dbReference>
<dbReference type="FunFam" id="1.25.40.10:FF:000002">
    <property type="entry name" value="Clathrin heavy chain"/>
    <property type="match status" value="1"/>
</dbReference>
<feature type="repeat" description="CHCR" evidence="7">
    <location>
        <begin position="975"/>
        <end position="1120"/>
    </location>
</feature>
<dbReference type="eggNOG" id="KOG0985">
    <property type="taxonomic scope" value="Eukaryota"/>
</dbReference>
<dbReference type="FunFam" id="2.130.10.110:FF:000001">
    <property type="entry name" value="Clathrin heavy chain"/>
    <property type="match status" value="1"/>
</dbReference>
<reference evidence="10" key="1">
    <citation type="journal article" date="2013" name="Science">
        <title>Comparative analysis of bat genomes provides insight into the evolution of flight and immunity.</title>
        <authorList>
            <person name="Zhang G."/>
            <person name="Cowled C."/>
            <person name="Shi Z."/>
            <person name="Huang Z."/>
            <person name="Bishop-Lilly K.A."/>
            <person name="Fang X."/>
            <person name="Wynne J.W."/>
            <person name="Xiong Z."/>
            <person name="Baker M.L."/>
            <person name="Zhao W."/>
            <person name="Tachedjian M."/>
            <person name="Zhu Y."/>
            <person name="Zhou P."/>
            <person name="Jiang X."/>
            <person name="Ng J."/>
            <person name="Yang L."/>
            <person name="Wu L."/>
            <person name="Xiao J."/>
            <person name="Feng Y."/>
            <person name="Chen Y."/>
            <person name="Sun X."/>
            <person name="Zhang Y."/>
            <person name="Marsh G.A."/>
            <person name="Crameri G."/>
            <person name="Broder C.C."/>
            <person name="Frey K.G."/>
            <person name="Wang L.F."/>
            <person name="Wang J."/>
        </authorList>
    </citation>
    <scope>NUCLEOTIDE SEQUENCE [LARGE SCALE GENOMIC DNA]</scope>
</reference>
<evidence type="ECO:0000313" key="10">
    <source>
        <dbReference type="Proteomes" id="UP000010552"/>
    </source>
</evidence>
<dbReference type="InterPro" id="IPR055358">
    <property type="entry name" value="CHCR"/>
</dbReference>
<dbReference type="GO" id="GO:0030132">
    <property type="term" value="C:clathrin coat of coated pit"/>
    <property type="evidence" value="ECO:0007669"/>
    <property type="project" value="InterPro"/>
</dbReference>
<comment type="subcellular location">
    <subcellularLocation>
        <location evidence="6">Cytoplasmic vesicle membrane</location>
        <topology evidence="6">Peripheral membrane protein</topology>
        <orientation evidence="6">Cytoplasmic side</orientation>
    </subcellularLocation>
    <subcellularLocation>
        <location evidence="6">Membrane</location>
        <location evidence="6">Coated pit</location>
        <topology evidence="6">Peripheral membrane protein</topology>
        <orientation evidence="6">Cytoplasmic side</orientation>
    </subcellularLocation>
</comment>
<dbReference type="PANTHER" id="PTHR10292:SF6">
    <property type="entry name" value="CLATHRIN HEAVY CHAIN 2"/>
    <property type="match status" value="1"/>
</dbReference>
<evidence type="ECO:0000313" key="9">
    <source>
        <dbReference type="EMBL" id="ELK15544.1"/>
    </source>
</evidence>
<feature type="domain" description="Clathrin heavy chain linker core motif" evidence="8">
    <location>
        <begin position="357"/>
        <end position="380"/>
    </location>
</feature>
<dbReference type="FunFam" id="1.25.40.10:FF:000001">
    <property type="entry name" value="Clathrin heavy chain"/>
    <property type="match status" value="1"/>
</dbReference>
<dbReference type="Gene3D" id="1.25.40.730">
    <property type="match status" value="1"/>
</dbReference>
<dbReference type="InterPro" id="IPR015348">
    <property type="entry name" value="Clathrin_H-chain_linker_core"/>
</dbReference>
<dbReference type="GO" id="GO:0032051">
    <property type="term" value="F:clathrin light chain binding"/>
    <property type="evidence" value="ECO:0007669"/>
    <property type="project" value="InterPro"/>
</dbReference>
<keyword evidence="3 6" id="KW-0472">Membrane</keyword>
<dbReference type="FunFam" id="1.25.40.10:FF:000007">
    <property type="entry name" value="Clathrin heavy chain"/>
    <property type="match status" value="1"/>
</dbReference>
<dbReference type="GO" id="GO:0006898">
    <property type="term" value="P:receptor-mediated endocytosis"/>
    <property type="evidence" value="ECO:0007669"/>
    <property type="project" value="TreeGrafter"/>
</dbReference>
<sequence>MARLFLVVPITDAGELGVDTETGMPLKAALLAVGLDPPLELQNLGINPANIGFSTLTMESDKFICVREKVGEQVQVVIIDMSNPMAPIRRPISAESAIMNPASKVIALKAGKTLQIFNIEMKSKMKSHTMAEEVIFWKWVSVNTVALVTETTVYHWSMEGDSQPVKMFDRHASLAGCQMIHYRTDEYQKWLLLIGISAQQNRVVGAMQLYSVDRKVSQPIEGHAGAFAEFKSEGNAKPATLFCFAVRSPSGGKLHIIEVGQPAAGNQPFVKKAVDVFFPSEAQTDFPVAIQIGTKHGVIYLITKYGYLHMYDLESGVCIYMNRISADTIFVTAPHEPTSGIISVNKKGQVLSVCVEEDNIVNYATNVLQNPDLGLRLAIRSNLAGAEELFVRKFSTLFAQGNYAEAAKVAASTPKGILRTSDTVRKFQSIPAQPGQASPLLQYFGILLDQGQLNKLESLELCRPVLQQGRKQLLEKWLKEDKLECSEELGDLIKTADPTLALSVYLRANVPSKVIQCFAETGQFQKIVLYAKKVGYAPDWIFLLRSVMRVSPDQGLQFSQMLVQDEEPLASIDQVADAMLGNQMFTHYDRAHIAQLCEKAGLLQRALEHYTDLYDIKRAVVHTHLLNPEHLRRCKVVDKLFLASQWLISFFGSLSVEDSVACLHALLSADIRQNLQLCVQVASKYHEQLGTSSLVELFESFKSYEGLFYFLSSIVNFSQDPDVHLKYIQAACKTGQIKEVERICRESNCYNPERVKNFLKEAKLTDQLPLIIVCDRFDFVHDLVLYLYRNNLQKYIEIYVQKVNPSRIPAVVGGLLDVDCSEEVIKNLIMVVRGQFSTDELVAEVEKRNRLKLLLPWLESRSHEGCEEPATHNALAKIYIDSNSSAERFLRENAFYDSHVVGRYCEKRDPHLACLAYERGQCDVELIKVCNENSLFKSEARYLVRRKDPELWAHVLDETSPSRRQLIDQVVQTALLETQDPEEVSVTVKAFMTADLPNELIELLEKIVLNNSVFSEHRNLQNLLILTAIKADHTRVMEYISRLDNYDAPDIASIAISSALYEEAFAIFCKFDVNASAIQVLIEHIGNLDRAYEFAERCNEPAVWSQLAHAQLQKDLVKEAIDSYIRADDPSSYLEVVQAASRSNNWEDLVKFLQMARKKGRESYIETELIFALAKTNRLSELEDCINGPNNAHIQQVGDRCYENGMYEAAKLLYTSVSNFARLASTLVHLGEHQAAVDSSCKANSTRTWKEVCFACVDGQEFHLAHLCGLHIVIHADELEELIHYYQDRGYFKELISLLEAALGLERAHMGMFTELAILYSKFKPQKMPEHLELFWSRVNIPKVLRAAEQAHLWAELVFLYDKYEEYDSAVLTMISHPTDAWREGQFKDIIAKVANVELYYRALQFYLDYKPLLINDLLLLLAPRLDHTRTVDFFSKAGQLPLVKPYLRSVQSHNNRSVNEALNHLLTEEEDYQGLRASIDAYDNFDNIALAQQLEKHQLIEFRRIAAYLYKGNNRWAQSMELCKKDHLYKDAMQHAAESRDAELAEKLLQWFLEEGKRECFAASLFTCYDLLPPDVVLELAWRHNLVDLAMPYFIQVMREYLSKVDRLDASESLRKQEEHVVEPAPLLFGQQLMLTAGPATGPDPASFPYGYATTPTFTQPPVYGFSV</sequence>